<gene>
    <name evidence="1" type="ORF">GHT06_016979</name>
</gene>
<sequence length="213" mass="24319">MSGHAATFVTTLLSRSLHQFFDDVGFTCFGNRTLQRATTSEILAAKLKNIADHSKIVNKVIRVVIYNAFNIVRAIEIVKETQRLWRHIPCFAHTLNLVVKGYRDFLPQSATATFKLASLCKNRTSKILAQDVVTRRNSTLTMIPSLVELKDYVQDSFLSPAIDRSDLDLQEHEWETFISAMELLQPFDEVTTDLSSRHYSSISKVRLVMHFLN</sequence>
<dbReference type="GO" id="GO:0005634">
    <property type="term" value="C:nucleus"/>
    <property type="evidence" value="ECO:0007669"/>
    <property type="project" value="TreeGrafter"/>
</dbReference>
<name>A0AAD5KP96_9CRUS</name>
<evidence type="ECO:0000313" key="1">
    <source>
        <dbReference type="EMBL" id="KAI9557172.1"/>
    </source>
</evidence>
<dbReference type="SUPFAM" id="SSF53098">
    <property type="entry name" value="Ribonuclease H-like"/>
    <property type="match status" value="1"/>
</dbReference>
<dbReference type="InterPro" id="IPR012337">
    <property type="entry name" value="RNaseH-like_sf"/>
</dbReference>
<dbReference type="AlphaFoldDB" id="A0AAD5KP96"/>
<comment type="caution">
    <text evidence="1">The sequence shown here is derived from an EMBL/GenBank/DDBJ whole genome shotgun (WGS) entry which is preliminary data.</text>
</comment>
<evidence type="ECO:0000313" key="2">
    <source>
        <dbReference type="Proteomes" id="UP000820818"/>
    </source>
</evidence>
<dbReference type="Proteomes" id="UP000820818">
    <property type="component" value="Linkage Group LG6"/>
</dbReference>
<accession>A0AAD5KP96</accession>
<protein>
    <submittedName>
        <fullName evidence="1">Zinc finger BED domain-containing protein 1-like</fullName>
    </submittedName>
</protein>
<reference evidence="1 2" key="1">
    <citation type="submission" date="2022-05" db="EMBL/GenBank/DDBJ databases">
        <title>A multi-omics perspective on studying reproductive biology in Daphnia sinensis.</title>
        <authorList>
            <person name="Jia J."/>
        </authorList>
    </citation>
    <scope>NUCLEOTIDE SEQUENCE [LARGE SCALE GENOMIC DNA]</scope>
    <source>
        <strain evidence="1 2">WSL</strain>
    </source>
</reference>
<dbReference type="PANTHER" id="PTHR46169:SF15">
    <property type="entry name" value="INNER CENTROMERE PROTEIN A-LIKE ISOFORM X1-RELATED"/>
    <property type="match status" value="1"/>
</dbReference>
<organism evidence="1 2">
    <name type="scientific">Daphnia sinensis</name>
    <dbReference type="NCBI Taxonomy" id="1820382"/>
    <lineage>
        <taxon>Eukaryota</taxon>
        <taxon>Metazoa</taxon>
        <taxon>Ecdysozoa</taxon>
        <taxon>Arthropoda</taxon>
        <taxon>Crustacea</taxon>
        <taxon>Branchiopoda</taxon>
        <taxon>Diplostraca</taxon>
        <taxon>Cladocera</taxon>
        <taxon>Anomopoda</taxon>
        <taxon>Daphniidae</taxon>
        <taxon>Daphnia</taxon>
        <taxon>Daphnia similis group</taxon>
    </lineage>
</organism>
<keyword evidence="2" id="KW-1185">Reference proteome</keyword>
<proteinExistence type="predicted"/>
<dbReference type="GO" id="GO:0006357">
    <property type="term" value="P:regulation of transcription by RNA polymerase II"/>
    <property type="evidence" value="ECO:0007669"/>
    <property type="project" value="TreeGrafter"/>
</dbReference>
<dbReference type="InterPro" id="IPR052717">
    <property type="entry name" value="Vacuolar_transposase_reg"/>
</dbReference>
<dbReference type="EMBL" id="WJBH02000006">
    <property type="protein sequence ID" value="KAI9557172.1"/>
    <property type="molecule type" value="Genomic_DNA"/>
</dbReference>
<dbReference type="PANTHER" id="PTHR46169">
    <property type="entry name" value="DNA REPLICATION-RELATED ELEMENT FACTOR, ISOFORM A"/>
    <property type="match status" value="1"/>
</dbReference>